<organism evidence="1">
    <name type="scientific">uncultured Caudovirales phage</name>
    <dbReference type="NCBI Taxonomy" id="2100421"/>
    <lineage>
        <taxon>Viruses</taxon>
        <taxon>Duplodnaviria</taxon>
        <taxon>Heunggongvirae</taxon>
        <taxon>Uroviricota</taxon>
        <taxon>Caudoviricetes</taxon>
        <taxon>Peduoviridae</taxon>
        <taxon>Maltschvirus</taxon>
        <taxon>Maltschvirus maltsch</taxon>
    </lineage>
</organism>
<gene>
    <name evidence="1" type="ORF">UFOVP1454_33</name>
</gene>
<reference evidence="1" key="1">
    <citation type="submission" date="2020-05" db="EMBL/GenBank/DDBJ databases">
        <authorList>
            <person name="Chiriac C."/>
            <person name="Salcher M."/>
            <person name="Ghai R."/>
            <person name="Kavagutti S V."/>
        </authorList>
    </citation>
    <scope>NUCLEOTIDE SEQUENCE</scope>
</reference>
<proteinExistence type="predicted"/>
<dbReference type="EMBL" id="LR797414">
    <property type="protein sequence ID" value="CAB4214304.1"/>
    <property type="molecule type" value="Genomic_DNA"/>
</dbReference>
<accession>A0A6J5SJ20</accession>
<evidence type="ECO:0000313" key="1">
    <source>
        <dbReference type="EMBL" id="CAB4214304.1"/>
    </source>
</evidence>
<sequence length="50" mass="5975">MEYIDYINTNLSFLTPERQELFHELSETICKKQRTLIIEKIVGTFNQRGI</sequence>
<protein>
    <submittedName>
        <fullName evidence="1">Uncharacterized protein</fullName>
    </submittedName>
</protein>
<name>A0A6J5SJ20_9CAUD</name>